<dbReference type="Proteomes" id="UP000485058">
    <property type="component" value="Unassembled WGS sequence"/>
</dbReference>
<comment type="caution">
    <text evidence="2">The sequence shown here is derived from an EMBL/GenBank/DDBJ whole genome shotgun (WGS) entry which is preliminary data.</text>
</comment>
<name>A0A699ZYQ2_HAELA</name>
<evidence type="ECO:0000313" key="3">
    <source>
        <dbReference type="Proteomes" id="UP000485058"/>
    </source>
</evidence>
<accession>A0A699ZYQ2</accession>
<gene>
    <name evidence="2" type="ORF">HaLaN_21531</name>
</gene>
<evidence type="ECO:0000313" key="2">
    <source>
        <dbReference type="EMBL" id="GFH23844.1"/>
    </source>
</evidence>
<dbReference type="EMBL" id="BLLF01002378">
    <property type="protein sequence ID" value="GFH23844.1"/>
    <property type="molecule type" value="Genomic_DNA"/>
</dbReference>
<reference evidence="2 3" key="1">
    <citation type="submission" date="2020-02" db="EMBL/GenBank/DDBJ databases">
        <title>Draft genome sequence of Haematococcus lacustris strain NIES-144.</title>
        <authorList>
            <person name="Morimoto D."/>
            <person name="Nakagawa S."/>
            <person name="Yoshida T."/>
            <person name="Sawayama S."/>
        </authorList>
    </citation>
    <scope>NUCLEOTIDE SEQUENCE [LARGE SCALE GENOMIC DNA]</scope>
    <source>
        <strain evidence="2 3">NIES-144</strain>
    </source>
</reference>
<sequence length="93" mass="9831">MFSILKSNHSVHQTQCARIMHNAHSACISKRAWGCTVSQTEAKPSSLVADGGGSAGFQNYKGTGGMGRYRNVAKTDAETAQESDEARLTGRGG</sequence>
<protein>
    <submittedName>
        <fullName evidence="2">Uncharacterized protein</fullName>
    </submittedName>
</protein>
<dbReference type="AlphaFoldDB" id="A0A699ZYQ2"/>
<keyword evidence="3" id="KW-1185">Reference proteome</keyword>
<feature type="region of interest" description="Disordered" evidence="1">
    <location>
        <begin position="74"/>
        <end position="93"/>
    </location>
</feature>
<evidence type="ECO:0000256" key="1">
    <source>
        <dbReference type="SAM" id="MobiDB-lite"/>
    </source>
</evidence>
<feature type="compositionally biased region" description="Basic and acidic residues" evidence="1">
    <location>
        <begin position="84"/>
        <end position="93"/>
    </location>
</feature>
<organism evidence="2 3">
    <name type="scientific">Haematococcus lacustris</name>
    <name type="common">Green alga</name>
    <name type="synonym">Haematococcus pluvialis</name>
    <dbReference type="NCBI Taxonomy" id="44745"/>
    <lineage>
        <taxon>Eukaryota</taxon>
        <taxon>Viridiplantae</taxon>
        <taxon>Chlorophyta</taxon>
        <taxon>core chlorophytes</taxon>
        <taxon>Chlorophyceae</taxon>
        <taxon>CS clade</taxon>
        <taxon>Chlamydomonadales</taxon>
        <taxon>Haematococcaceae</taxon>
        <taxon>Haematococcus</taxon>
    </lineage>
</organism>
<proteinExistence type="predicted"/>